<organism evidence="1 2">
    <name type="scientific">Catharanthus roseus</name>
    <name type="common">Madagascar periwinkle</name>
    <name type="synonym">Vinca rosea</name>
    <dbReference type="NCBI Taxonomy" id="4058"/>
    <lineage>
        <taxon>Eukaryota</taxon>
        <taxon>Viridiplantae</taxon>
        <taxon>Streptophyta</taxon>
        <taxon>Embryophyta</taxon>
        <taxon>Tracheophyta</taxon>
        <taxon>Spermatophyta</taxon>
        <taxon>Magnoliopsida</taxon>
        <taxon>eudicotyledons</taxon>
        <taxon>Gunneridae</taxon>
        <taxon>Pentapetalae</taxon>
        <taxon>asterids</taxon>
        <taxon>lamiids</taxon>
        <taxon>Gentianales</taxon>
        <taxon>Apocynaceae</taxon>
        <taxon>Rauvolfioideae</taxon>
        <taxon>Vinceae</taxon>
        <taxon>Catharanthinae</taxon>
        <taxon>Catharanthus</taxon>
    </lineage>
</organism>
<dbReference type="Proteomes" id="UP001060085">
    <property type="component" value="Linkage Group LG08"/>
</dbReference>
<protein>
    <submittedName>
        <fullName evidence="1">Uncharacterized protein</fullName>
    </submittedName>
</protein>
<reference evidence="2" key="1">
    <citation type="journal article" date="2023" name="Nat. Plants">
        <title>Single-cell RNA sequencing provides a high-resolution roadmap for understanding the multicellular compartmentation of specialized metabolism.</title>
        <authorList>
            <person name="Sun S."/>
            <person name="Shen X."/>
            <person name="Li Y."/>
            <person name="Li Y."/>
            <person name="Wang S."/>
            <person name="Li R."/>
            <person name="Zhang H."/>
            <person name="Shen G."/>
            <person name="Guo B."/>
            <person name="Wei J."/>
            <person name="Xu J."/>
            <person name="St-Pierre B."/>
            <person name="Chen S."/>
            <person name="Sun C."/>
        </authorList>
    </citation>
    <scope>NUCLEOTIDE SEQUENCE [LARGE SCALE GENOMIC DNA]</scope>
</reference>
<proteinExistence type="predicted"/>
<name>A0ACB9ZTS3_CATRO</name>
<accession>A0ACB9ZTS3</accession>
<keyword evidence="2" id="KW-1185">Reference proteome</keyword>
<comment type="caution">
    <text evidence="1">The sequence shown here is derived from an EMBL/GenBank/DDBJ whole genome shotgun (WGS) entry which is preliminary data.</text>
</comment>
<evidence type="ECO:0000313" key="2">
    <source>
        <dbReference type="Proteomes" id="UP001060085"/>
    </source>
</evidence>
<sequence>MVQFVELKMNNDTERAEIDSTGKFHTVQPLRDLESNWAVDLAKNLEEYLLKICSGEITSADQDVPHLSVNFAEAALLLQGSVQVYSRKVEYLYNLVLHALEFISQKSNPQEQETTSVQSEENVSRAPCDEENDSFWGLDVPAEAKNLLDSANGKDTPVNLSVRPPANLVVLEGDCLDAIGDAGELESYLLATNDLFRDFILLDSCDAAAVNEYLNSQNKTGKSNIYRGSSIGSKSRKNFQSPTQRSGGTGHKSAGKSQDVDVNNFTSTDHEHESNHFNNEASPPAYDIPDNDTHDFGMENGYPEARESDSDDSDSEDPWKPLNPHEPGNLKVKPYKRVKAKRRQGINYPKHDPILVEFPLASVDGPISTELREIWEAKLCTSQRKGETQSLPLYEQLRQSLVLGGSEENNLFGDSKENDNDNEYDSEDPDIEPPGEHMPDDTYVHGDLPQDNYDGGNVDFDSGYEDTNNHASLEDLCRSHLDSLLASLAESEKQTEMAARVSTWKQRIDQNLEEQESHPPFDIHAYGERVLRKLQNEGDTRKTMSFADVVKGQEKHDVARSFSALLQLVNNGDVQLERSEIGDEPQCYTAENPFYVHLLKNKKPSDDQVLHHLSKNRGKSPKGCTKAKRKASVKENQPVVNMSNSSLSTSSCRFSVKLGKPGGTRCTPEGKKRRKSRFVEQVNLHSPG</sequence>
<gene>
    <name evidence="1" type="ORF">M9H77_36838</name>
</gene>
<evidence type="ECO:0000313" key="1">
    <source>
        <dbReference type="EMBL" id="KAI5650833.1"/>
    </source>
</evidence>
<dbReference type="EMBL" id="CM044708">
    <property type="protein sequence ID" value="KAI5650833.1"/>
    <property type="molecule type" value="Genomic_DNA"/>
</dbReference>